<protein>
    <submittedName>
        <fullName evidence="2">Uncharacterized protein</fullName>
    </submittedName>
</protein>
<reference evidence="2" key="1">
    <citation type="submission" date="2017-11" db="EMBL/GenBank/DDBJ databases">
        <title>Three new genomes from thermophilic consortium.</title>
        <authorList>
            <person name="Quaggio R."/>
            <person name="Amgarten D."/>
            <person name="Setubal J.C."/>
        </authorList>
    </citation>
    <scope>NUCLEOTIDE SEQUENCE</scope>
    <source>
        <strain evidence="2">ZCTH01-B2</strain>
    </source>
</reference>
<name>A0A953LI29_SYMTR</name>
<dbReference type="Proteomes" id="UP000732377">
    <property type="component" value="Unassembled WGS sequence"/>
</dbReference>
<organism evidence="2 3">
    <name type="scientific">Symbiobacterium thermophilum</name>
    <dbReference type="NCBI Taxonomy" id="2734"/>
    <lineage>
        <taxon>Bacteria</taxon>
        <taxon>Bacillati</taxon>
        <taxon>Bacillota</taxon>
        <taxon>Clostridia</taxon>
        <taxon>Eubacteriales</taxon>
        <taxon>Symbiobacteriaceae</taxon>
        <taxon>Symbiobacterium</taxon>
    </lineage>
</organism>
<gene>
    <name evidence="2" type="ORF">CWE10_05155</name>
</gene>
<evidence type="ECO:0000313" key="2">
    <source>
        <dbReference type="EMBL" id="MBY6275599.1"/>
    </source>
</evidence>
<dbReference type="AlphaFoldDB" id="A0A953LI29"/>
<keyword evidence="1" id="KW-0472">Membrane</keyword>
<keyword evidence="1" id="KW-0812">Transmembrane</keyword>
<accession>A0A953LI29</accession>
<evidence type="ECO:0000256" key="1">
    <source>
        <dbReference type="SAM" id="Phobius"/>
    </source>
</evidence>
<feature type="transmembrane region" description="Helical" evidence="1">
    <location>
        <begin position="17"/>
        <end position="36"/>
    </location>
</feature>
<keyword evidence="1" id="KW-1133">Transmembrane helix</keyword>
<proteinExistence type="predicted"/>
<evidence type="ECO:0000313" key="3">
    <source>
        <dbReference type="Proteomes" id="UP000732377"/>
    </source>
</evidence>
<sequence>MSPEEMWQLVERRRRRFIGTLITAAVLMFVGASAIGQIFGDRYGMITLLVVLIGALLFIWRDWRCPACQKGLGVEFRPRVCPNCGARLAPPGS</sequence>
<comment type="caution">
    <text evidence="2">The sequence shown here is derived from an EMBL/GenBank/DDBJ whole genome shotgun (WGS) entry which is preliminary data.</text>
</comment>
<feature type="transmembrane region" description="Helical" evidence="1">
    <location>
        <begin position="42"/>
        <end position="60"/>
    </location>
</feature>
<dbReference type="RefSeq" id="WP_011196144.1">
    <property type="nucleotide sequence ID" value="NZ_JACSIR010000107.1"/>
</dbReference>
<dbReference type="EMBL" id="PIUK01000031">
    <property type="protein sequence ID" value="MBY6275599.1"/>
    <property type="molecule type" value="Genomic_DNA"/>
</dbReference>